<proteinExistence type="inferred from homology"/>
<reference evidence="11 12" key="1">
    <citation type="journal article" date="2011" name="Stand. Genomic Sci.">
        <title>Complete genome sequence of Odoribacter splanchnicus type strain (1651/6).</title>
        <authorList>
            <consortium name="US DOE Joint Genome Institute (JGI-PGF)"/>
            <person name="Goker M."/>
            <person name="Gronow S."/>
            <person name="Zeytun A."/>
            <person name="Nolan M."/>
            <person name="Lucas S."/>
            <person name="Lapidus A."/>
            <person name="Hammon N."/>
            <person name="Deshpande S."/>
            <person name="Cheng J.F."/>
            <person name="Pitluck S."/>
            <person name="Liolios K."/>
            <person name="Pagani I."/>
            <person name="Ivanova N."/>
            <person name="Mavromatis K."/>
            <person name="Ovchinikova G."/>
            <person name="Pati A."/>
            <person name="Tapia R."/>
            <person name="Han C."/>
            <person name="Goodwin L."/>
            <person name="Chen A."/>
            <person name="Palaniappan K."/>
            <person name="Land M."/>
            <person name="Hauser L."/>
            <person name="Jeffries C.D."/>
            <person name="Brambilla E.M."/>
            <person name="Rohde M."/>
            <person name="Detter J.C."/>
            <person name="Woyke T."/>
            <person name="Bristow J."/>
            <person name="Markowitz V."/>
            <person name="Hugenholtz P."/>
            <person name="Eisen J.A."/>
            <person name="Kyrpides N.C."/>
            <person name="Klenk H.P."/>
        </authorList>
    </citation>
    <scope>NUCLEOTIDE SEQUENCE [LARGE SCALE GENOMIC DNA]</scope>
    <source>
        <strain evidence="12">ATCC 29572 / DSM 20712 / JCM 15291 / NCTC 10825 / 1651/6</strain>
    </source>
</reference>
<keyword evidence="5 7" id="KW-0472">Membrane</keyword>
<dbReference type="HOGENOM" id="CLU_004317_0_1_10"/>
<gene>
    <name evidence="11" type="ordered locus">Odosp_1732</name>
</gene>
<dbReference type="InterPro" id="IPR036942">
    <property type="entry name" value="Beta-barrel_TonB_sf"/>
</dbReference>
<dbReference type="InterPro" id="IPR039426">
    <property type="entry name" value="TonB-dep_rcpt-like"/>
</dbReference>
<dbReference type="InterPro" id="IPR008969">
    <property type="entry name" value="CarboxyPept-like_regulatory"/>
</dbReference>
<accession>F9Z677</accession>
<evidence type="ECO:0000313" key="12">
    <source>
        <dbReference type="Proteomes" id="UP000006657"/>
    </source>
</evidence>
<evidence type="ECO:0000256" key="4">
    <source>
        <dbReference type="ARBA" id="ARBA00022692"/>
    </source>
</evidence>
<dbReference type="SUPFAM" id="SSF56935">
    <property type="entry name" value="Porins"/>
    <property type="match status" value="1"/>
</dbReference>
<feature type="domain" description="Secretin/TonB short N-terminal" evidence="9">
    <location>
        <begin position="69"/>
        <end position="118"/>
    </location>
</feature>
<dbReference type="Pfam" id="PF07660">
    <property type="entry name" value="STN"/>
    <property type="match status" value="1"/>
</dbReference>
<dbReference type="AlphaFoldDB" id="F9Z677"/>
<comment type="subcellular location">
    <subcellularLocation>
        <location evidence="1 7">Cell outer membrane</location>
        <topology evidence="1 7">Multi-pass membrane protein</topology>
    </subcellularLocation>
</comment>
<dbReference type="Gene3D" id="2.170.130.10">
    <property type="entry name" value="TonB-dependent receptor, plug domain"/>
    <property type="match status" value="1"/>
</dbReference>
<evidence type="ECO:0000256" key="7">
    <source>
        <dbReference type="PROSITE-ProRule" id="PRU01360"/>
    </source>
</evidence>
<dbReference type="SUPFAM" id="SSF49464">
    <property type="entry name" value="Carboxypeptidase regulatory domain-like"/>
    <property type="match status" value="1"/>
</dbReference>
<dbReference type="KEGG" id="osp:Odosp_1732"/>
<keyword evidence="2 7" id="KW-0813">Transport</keyword>
<evidence type="ECO:0000259" key="9">
    <source>
        <dbReference type="Pfam" id="PF07660"/>
    </source>
</evidence>
<dbReference type="Pfam" id="PF13715">
    <property type="entry name" value="CarbopepD_reg_2"/>
    <property type="match status" value="1"/>
</dbReference>
<dbReference type="eggNOG" id="COG1629">
    <property type="taxonomic scope" value="Bacteria"/>
</dbReference>
<dbReference type="InterPro" id="IPR011662">
    <property type="entry name" value="Secretin/TonB_short_N"/>
</dbReference>
<dbReference type="Gene3D" id="2.40.170.20">
    <property type="entry name" value="TonB-dependent receptor, beta-barrel domain"/>
    <property type="match status" value="1"/>
</dbReference>
<evidence type="ECO:0000256" key="6">
    <source>
        <dbReference type="ARBA" id="ARBA00023237"/>
    </source>
</evidence>
<dbReference type="eggNOG" id="COG4206">
    <property type="taxonomic scope" value="Bacteria"/>
</dbReference>
<keyword evidence="3 7" id="KW-1134">Transmembrane beta strand</keyword>
<dbReference type="Gene3D" id="2.60.40.1120">
    <property type="entry name" value="Carboxypeptidase-like, regulatory domain"/>
    <property type="match status" value="1"/>
</dbReference>
<dbReference type="BioCyc" id="OSPL709991:G1GRN-1755-MONOMER"/>
<organism evidence="11 12">
    <name type="scientific">Odoribacter splanchnicus (strain ATCC 29572 / DSM 20712 / CIP 104287 / JCM 15291 / NCTC 10825 / 1651/6)</name>
    <name type="common">Bacteroides splanchnicus</name>
    <dbReference type="NCBI Taxonomy" id="709991"/>
    <lineage>
        <taxon>Bacteria</taxon>
        <taxon>Pseudomonadati</taxon>
        <taxon>Bacteroidota</taxon>
        <taxon>Bacteroidia</taxon>
        <taxon>Bacteroidales</taxon>
        <taxon>Odoribacteraceae</taxon>
        <taxon>Odoribacter</taxon>
    </lineage>
</organism>
<dbReference type="NCBIfam" id="TIGR04057">
    <property type="entry name" value="SusC_RagA_signa"/>
    <property type="match status" value="1"/>
</dbReference>
<evidence type="ECO:0000259" key="10">
    <source>
        <dbReference type="Pfam" id="PF07715"/>
    </source>
</evidence>
<evidence type="ECO:0000256" key="2">
    <source>
        <dbReference type="ARBA" id="ARBA00022448"/>
    </source>
</evidence>
<dbReference type="Pfam" id="PF07715">
    <property type="entry name" value="Plug"/>
    <property type="match status" value="1"/>
</dbReference>
<evidence type="ECO:0000256" key="1">
    <source>
        <dbReference type="ARBA" id="ARBA00004571"/>
    </source>
</evidence>
<dbReference type="Proteomes" id="UP000006657">
    <property type="component" value="Chromosome"/>
</dbReference>
<dbReference type="InterPro" id="IPR023997">
    <property type="entry name" value="TonB-dep_OMP_SusC/RagA_CS"/>
</dbReference>
<keyword evidence="4 7" id="KW-0812">Transmembrane</keyword>
<dbReference type="PaxDb" id="709991-Odosp_1732"/>
<dbReference type="EMBL" id="CP002544">
    <property type="protein sequence ID" value="ADY32750.1"/>
    <property type="molecule type" value="Genomic_DNA"/>
</dbReference>
<dbReference type="InterPro" id="IPR023996">
    <property type="entry name" value="TonB-dep_OMP_SusC/RagA"/>
</dbReference>
<evidence type="ECO:0000256" key="5">
    <source>
        <dbReference type="ARBA" id="ARBA00023136"/>
    </source>
</evidence>
<dbReference type="InterPro" id="IPR012910">
    <property type="entry name" value="Plug_dom"/>
</dbReference>
<comment type="similarity">
    <text evidence="7">Belongs to the TonB-dependent receptor family.</text>
</comment>
<feature type="domain" description="TonB-dependent receptor plug" evidence="10">
    <location>
        <begin position="223"/>
        <end position="340"/>
    </location>
</feature>
<feature type="region of interest" description="Disordered" evidence="8">
    <location>
        <begin position="908"/>
        <end position="927"/>
    </location>
</feature>
<evidence type="ECO:0000256" key="8">
    <source>
        <dbReference type="SAM" id="MobiDB-lite"/>
    </source>
</evidence>
<keyword evidence="12" id="KW-1185">Reference proteome</keyword>
<dbReference type="STRING" id="709991.Odosp_1732"/>
<keyword evidence="6 7" id="KW-0998">Cell outer membrane</keyword>
<dbReference type="GO" id="GO:0009279">
    <property type="term" value="C:cell outer membrane"/>
    <property type="evidence" value="ECO:0007669"/>
    <property type="project" value="UniProtKB-SubCell"/>
</dbReference>
<dbReference type="NCBIfam" id="TIGR04056">
    <property type="entry name" value="OMP_RagA_SusC"/>
    <property type="match status" value="1"/>
</dbReference>
<dbReference type="PROSITE" id="PS52016">
    <property type="entry name" value="TONB_DEPENDENT_REC_3"/>
    <property type="match status" value="1"/>
</dbReference>
<name>F9Z677_ODOSD</name>
<sequence length="1134" mass="128605">MKKKLKGICYPREKVRKLCLMTKLSLILTFFCLQIQANGFSQQTRLSIKMDNVSMKQLFAEIEKRTDLAFVYNTQDVDQLGTVNVNFTDEEIGNILDYCLRGKGINYSIVNNHVVIRKGEQQLPQQKARKITGKVLDKANHEPLPGATVKIKGTNIGTATDITGAFQLSVLEDNTELEVSFIGYAPQKITLGKSNEVTVYLEPQTSEMEEVVVTGMFTRKADSYTGAVTTIKKEELQRVGNQNILQSLKNIDPSFQVLENNDFGSDPNRVPEIQMRGASSFTDMKDKYQTNPNQPLFIVDGFEQTIEKVMDMDMNRVASITLLKDATAKALYGSKGANGVVVIETLAPEKGKMRVSYTGNLNLQMPDLSSYNLANAAEKLEIEKRAGVYTSTGGNPIEQQQLDEKYNSYYNEVLRGVDTYWLSKPLRVGVGHKHSLTFEGGDDAVRYGVDFQYNDVAGVMKGSNRQTISVGFNLQYRYKSLIFQEQLSATFNKAKESPYGNFSEYARLNPYWRAYNEDGSIKEIMGDYELANYQGTKPIYNPLTNASINTKNQSSYTDITNNFYVEWLAFSGMRFKGRLGIVNRKDESEVFYPRDHTMFKDIDINSEEYFERGSYSMGNGKNFEYNADLSANYSKEFGRHLVFVNAQWSFSEKKYNSVEFAARGFANDKMDYITHAKEYATGAPTGSESLARETSALISTNYSYDNRYLLDATYRANASSLFGNDKRWGHFWSAGIGWNVHKEHFLEDLEGLDQLRFRASTGYSGSQNFNSYQAMATYKYYNEVYDNIIGSYLLGLANPDLQWQKTRDNNFGVDLTLFDALDVTFDYYVKNTENLLTPVSLPPSAGFSSYTENLGETKNKGVEFKVNYRVLKNNDKAMYLSVFASGMHNKNRITKISDALSVMNNERDKEKANGGGGNPNLEENSGITKPSVRYAEGQSMDAIWAVRSLGIDPATGKEVFLDLDGKMVYGWKAENQVVVGDKQPKLSGTFGFNFEYKGFSVNTSFYYKLGGQYYNQTLVDKVENVDIQYNVDKRVLDDRWTTPGVPAKYRRFNPNDALTRPTSRFVQDVRELQMTSLNVGYDFRYCNFLKKSGIERLKLQFYMNDVFRTSTIKAERGIEYPFARSCSFSLQATF</sequence>
<evidence type="ECO:0000313" key="11">
    <source>
        <dbReference type="EMBL" id="ADY32750.1"/>
    </source>
</evidence>
<keyword evidence="11" id="KW-0675">Receptor</keyword>
<dbReference type="InterPro" id="IPR037066">
    <property type="entry name" value="Plug_dom_sf"/>
</dbReference>
<dbReference type="OrthoDB" id="668629at2"/>
<protein>
    <submittedName>
        <fullName evidence="11">TonB-dependent receptor plug</fullName>
    </submittedName>
</protein>
<evidence type="ECO:0000256" key="3">
    <source>
        <dbReference type="ARBA" id="ARBA00022452"/>
    </source>
</evidence>